<organism evidence="1 2">
    <name type="scientific">Rhodoferax saidenbachensis</name>
    <dbReference type="NCBI Taxonomy" id="1484693"/>
    <lineage>
        <taxon>Bacteria</taxon>
        <taxon>Pseudomonadati</taxon>
        <taxon>Pseudomonadota</taxon>
        <taxon>Betaproteobacteria</taxon>
        <taxon>Burkholderiales</taxon>
        <taxon>Comamonadaceae</taxon>
        <taxon>Rhodoferax</taxon>
    </lineage>
</organism>
<gene>
    <name evidence="1" type="ORF">RS694_13870</name>
</gene>
<dbReference type="PIRSF" id="PIRSF032131">
    <property type="entry name" value="UCP032131"/>
    <property type="match status" value="1"/>
</dbReference>
<name>A0A1P8KBX7_9BURK</name>
<sequence length="149" mass="16342">MKVLDLQCSHGHGFEGWFGSEDDFVAQCAQSQVQCPVCGDPSIVKKLSAPRLNLSGRREEPQSTQEVVAPTKDDQALTAAWMAMARQVVANTTDVGNAFAEEARKMHYGETEERGIRGKTTPEQARELVEEGIAVLPFVLPEALKETLQ</sequence>
<evidence type="ECO:0008006" key="3">
    <source>
        <dbReference type="Google" id="ProtNLM"/>
    </source>
</evidence>
<dbReference type="Proteomes" id="UP000186110">
    <property type="component" value="Chromosome"/>
</dbReference>
<dbReference type="EMBL" id="CP019239">
    <property type="protein sequence ID" value="APW43511.1"/>
    <property type="molecule type" value="Genomic_DNA"/>
</dbReference>
<evidence type="ECO:0000313" key="2">
    <source>
        <dbReference type="Proteomes" id="UP000186110"/>
    </source>
</evidence>
<protein>
    <recommendedName>
        <fullName evidence="3">DUF1178 domain-containing protein</fullName>
    </recommendedName>
</protein>
<dbReference type="eggNOG" id="COG5319">
    <property type="taxonomic scope" value="Bacteria"/>
</dbReference>
<accession>A0A1P8KBX7</accession>
<proteinExistence type="predicted"/>
<dbReference type="Pfam" id="PF06676">
    <property type="entry name" value="DUF1178"/>
    <property type="match status" value="1"/>
</dbReference>
<dbReference type="STRING" id="1484693.RS694_13870"/>
<keyword evidence="2" id="KW-1185">Reference proteome</keyword>
<dbReference type="InterPro" id="IPR009562">
    <property type="entry name" value="DUF1178"/>
</dbReference>
<dbReference type="AlphaFoldDB" id="A0A1P8KBX7"/>
<dbReference type="KEGG" id="rsb:RS694_13870"/>
<reference evidence="1 2" key="1">
    <citation type="submission" date="2017-01" db="EMBL/GenBank/DDBJ databases">
        <authorList>
            <person name="Mah S.A."/>
            <person name="Swanson W.J."/>
            <person name="Moy G.W."/>
            <person name="Vacquier V.D."/>
        </authorList>
    </citation>
    <scope>NUCLEOTIDE SEQUENCE [LARGE SCALE GENOMIC DNA]</scope>
    <source>
        <strain evidence="1 2">DSM 22694</strain>
    </source>
</reference>
<dbReference type="RefSeq" id="WP_029708577.1">
    <property type="nucleotide sequence ID" value="NZ_CP019239.1"/>
</dbReference>
<evidence type="ECO:0000313" key="1">
    <source>
        <dbReference type="EMBL" id="APW43511.1"/>
    </source>
</evidence>